<evidence type="ECO:0000313" key="2">
    <source>
        <dbReference type="EMBL" id="KAL3504656.1"/>
    </source>
</evidence>
<gene>
    <name evidence="2" type="ORF">ACH5RR_034497</name>
</gene>
<dbReference type="AlphaFoldDB" id="A0ABD2YD87"/>
<comment type="caution">
    <text evidence="2">The sequence shown here is derived from an EMBL/GenBank/DDBJ whole genome shotgun (WGS) entry which is preliminary data.</text>
</comment>
<dbReference type="Proteomes" id="UP001630127">
    <property type="component" value="Unassembled WGS sequence"/>
</dbReference>
<keyword evidence="3" id="KW-1185">Reference proteome</keyword>
<evidence type="ECO:0000313" key="3">
    <source>
        <dbReference type="Proteomes" id="UP001630127"/>
    </source>
</evidence>
<reference evidence="2 3" key="1">
    <citation type="submission" date="2024-11" db="EMBL/GenBank/DDBJ databases">
        <title>A near-complete genome assembly of Cinchona calisaya.</title>
        <authorList>
            <person name="Lian D.C."/>
            <person name="Zhao X.W."/>
            <person name="Wei L."/>
        </authorList>
    </citation>
    <scope>NUCLEOTIDE SEQUENCE [LARGE SCALE GENOMIC DNA]</scope>
    <source>
        <tissue evidence="2">Nenye</tissue>
    </source>
</reference>
<name>A0ABD2YD87_9GENT</name>
<protein>
    <submittedName>
        <fullName evidence="2">Uncharacterized protein</fullName>
    </submittedName>
</protein>
<dbReference type="EMBL" id="JBJUIK010000014">
    <property type="protein sequence ID" value="KAL3504656.1"/>
    <property type="molecule type" value="Genomic_DNA"/>
</dbReference>
<organism evidence="2 3">
    <name type="scientific">Cinchona calisaya</name>
    <dbReference type="NCBI Taxonomy" id="153742"/>
    <lineage>
        <taxon>Eukaryota</taxon>
        <taxon>Viridiplantae</taxon>
        <taxon>Streptophyta</taxon>
        <taxon>Embryophyta</taxon>
        <taxon>Tracheophyta</taxon>
        <taxon>Spermatophyta</taxon>
        <taxon>Magnoliopsida</taxon>
        <taxon>eudicotyledons</taxon>
        <taxon>Gunneridae</taxon>
        <taxon>Pentapetalae</taxon>
        <taxon>asterids</taxon>
        <taxon>lamiids</taxon>
        <taxon>Gentianales</taxon>
        <taxon>Rubiaceae</taxon>
        <taxon>Cinchonoideae</taxon>
        <taxon>Cinchoneae</taxon>
        <taxon>Cinchona</taxon>
    </lineage>
</organism>
<proteinExistence type="predicted"/>
<sequence>MDSVDPPRLEAPSTSIRCHRGGNDHDDPVGLETLLISIWSPYARFVSKWYSEDQELQICLKSSDQVVQKVIQGNEEAAPSPTKTGVSILKSIVGEISKIDGLPNDSYAITSPSSVFAGEVPSLIDSVLQNLNDIHSSS</sequence>
<accession>A0ABD2YD87</accession>
<feature type="region of interest" description="Disordered" evidence="1">
    <location>
        <begin position="1"/>
        <end position="24"/>
    </location>
</feature>
<evidence type="ECO:0000256" key="1">
    <source>
        <dbReference type="SAM" id="MobiDB-lite"/>
    </source>
</evidence>